<feature type="region of interest" description="Disordered" evidence="1">
    <location>
        <begin position="62"/>
        <end position="107"/>
    </location>
</feature>
<dbReference type="Proteomes" id="UP000233556">
    <property type="component" value="Unassembled WGS sequence"/>
</dbReference>
<sequence>MAKLPAPSTEPGFHPYLVDQNNYFTVQKDQTAMPAKNFVVQPATVSLNCTYLCNYSFFSLPRHEKKRKKRRKKKRRKKKRRKKKRRKKKRRKKKRRKKKRRSWHDSTEQQCTAVLGAVRVMATPLFLLSLFCDDHLQLGGEKKAMFKLVQQPSRAELRRLDAEVHEDGSVYGFSLCHTWLKSHCLTDPHQHHGSFSAATALDHPDRQLTRKRVFLPFYCSNDRVTCANYHSEGTVHIVARTSKEKEMHGHYGEGNQGSVM</sequence>
<feature type="compositionally biased region" description="Basic residues" evidence="1">
    <location>
        <begin position="63"/>
        <end position="102"/>
    </location>
</feature>
<gene>
    <name evidence="2" type="ORF">llap_5609</name>
</gene>
<organism evidence="2 3">
    <name type="scientific">Limosa lapponica baueri</name>
    <dbReference type="NCBI Taxonomy" id="1758121"/>
    <lineage>
        <taxon>Eukaryota</taxon>
        <taxon>Metazoa</taxon>
        <taxon>Chordata</taxon>
        <taxon>Craniata</taxon>
        <taxon>Vertebrata</taxon>
        <taxon>Euteleostomi</taxon>
        <taxon>Archelosauria</taxon>
        <taxon>Archosauria</taxon>
        <taxon>Dinosauria</taxon>
        <taxon>Saurischia</taxon>
        <taxon>Theropoda</taxon>
        <taxon>Coelurosauria</taxon>
        <taxon>Aves</taxon>
        <taxon>Neognathae</taxon>
        <taxon>Neoaves</taxon>
        <taxon>Charadriiformes</taxon>
        <taxon>Scolopacidae</taxon>
        <taxon>Limosa</taxon>
    </lineage>
</organism>
<reference evidence="3" key="1">
    <citation type="submission" date="2017-11" db="EMBL/GenBank/DDBJ databases">
        <authorList>
            <person name="Lima N.C."/>
            <person name="Parody-Merino A.M."/>
            <person name="Battley P.F."/>
            <person name="Fidler A.E."/>
            <person name="Prosdocimi F."/>
        </authorList>
    </citation>
    <scope>NUCLEOTIDE SEQUENCE [LARGE SCALE GENOMIC DNA]</scope>
</reference>
<proteinExistence type="predicted"/>
<protein>
    <submittedName>
        <fullName evidence="2">Uncharacterized protein</fullName>
    </submittedName>
</protein>
<evidence type="ECO:0000256" key="1">
    <source>
        <dbReference type="SAM" id="MobiDB-lite"/>
    </source>
</evidence>
<name>A0A2I0UDG5_LIMLA</name>
<keyword evidence="3" id="KW-1185">Reference proteome</keyword>
<evidence type="ECO:0000313" key="3">
    <source>
        <dbReference type="Proteomes" id="UP000233556"/>
    </source>
</evidence>
<accession>A0A2I0UDG5</accession>
<reference evidence="3" key="2">
    <citation type="submission" date="2017-12" db="EMBL/GenBank/DDBJ databases">
        <title>Genome sequence of the Bar-tailed Godwit (Limosa lapponica baueri).</title>
        <authorList>
            <person name="Lima N.C.B."/>
            <person name="Parody-Merino A.M."/>
            <person name="Battley P.F."/>
            <person name="Fidler A.E."/>
            <person name="Prosdocimi F."/>
        </authorList>
    </citation>
    <scope>NUCLEOTIDE SEQUENCE [LARGE SCALE GENOMIC DNA]</scope>
</reference>
<dbReference type="AlphaFoldDB" id="A0A2I0UDG5"/>
<dbReference type="EMBL" id="KZ505850">
    <property type="protein sequence ID" value="PKU44090.1"/>
    <property type="molecule type" value="Genomic_DNA"/>
</dbReference>
<evidence type="ECO:0000313" key="2">
    <source>
        <dbReference type="EMBL" id="PKU44090.1"/>
    </source>
</evidence>